<gene>
    <name evidence="9" type="ORF">BQ2448_1413</name>
</gene>
<dbReference type="SUPFAM" id="SSF53633">
    <property type="entry name" value="Carbamate kinase-like"/>
    <property type="match status" value="1"/>
</dbReference>
<feature type="region of interest" description="Disordered" evidence="7">
    <location>
        <begin position="427"/>
        <end position="466"/>
    </location>
</feature>
<dbReference type="GO" id="GO:0009088">
    <property type="term" value="P:threonine biosynthetic process"/>
    <property type="evidence" value="ECO:0007669"/>
    <property type="project" value="UniProtKB-ARBA"/>
</dbReference>
<dbReference type="Pfam" id="PF22468">
    <property type="entry name" value="ACT_9"/>
    <property type="match status" value="1"/>
</dbReference>
<dbReference type="Gene3D" id="3.30.2130.10">
    <property type="entry name" value="VC0802-like"/>
    <property type="match status" value="1"/>
</dbReference>
<dbReference type="PROSITE" id="PS51671">
    <property type="entry name" value="ACT"/>
    <property type="match status" value="1"/>
</dbReference>
<dbReference type="PANTHER" id="PTHR21499:SF59">
    <property type="entry name" value="ASPARTOKINASE"/>
    <property type="match status" value="1"/>
</dbReference>
<dbReference type="Proteomes" id="UP000198372">
    <property type="component" value="Unassembled WGS sequence"/>
</dbReference>
<feature type="region of interest" description="Disordered" evidence="7">
    <location>
        <begin position="89"/>
        <end position="111"/>
    </location>
</feature>
<evidence type="ECO:0000259" key="8">
    <source>
        <dbReference type="PROSITE" id="PS51671"/>
    </source>
</evidence>
<evidence type="ECO:0000256" key="7">
    <source>
        <dbReference type="SAM" id="MobiDB-lite"/>
    </source>
</evidence>
<dbReference type="InterPro" id="IPR018042">
    <property type="entry name" value="Aspartate_kinase_CS"/>
</dbReference>
<evidence type="ECO:0000256" key="5">
    <source>
        <dbReference type="ARBA" id="ARBA00022777"/>
    </source>
</evidence>
<dbReference type="GO" id="GO:0009090">
    <property type="term" value="P:homoserine biosynthetic process"/>
    <property type="evidence" value="ECO:0007669"/>
    <property type="project" value="TreeGrafter"/>
</dbReference>
<evidence type="ECO:0000256" key="4">
    <source>
        <dbReference type="ARBA" id="ARBA00022741"/>
    </source>
</evidence>
<feature type="region of interest" description="Disordered" evidence="7">
    <location>
        <begin position="124"/>
        <end position="163"/>
    </location>
</feature>
<dbReference type="InterPro" id="IPR002912">
    <property type="entry name" value="ACT_dom"/>
</dbReference>
<organism evidence="9 10">
    <name type="scientific">Microbotryum intermedium</name>
    <dbReference type="NCBI Taxonomy" id="269621"/>
    <lineage>
        <taxon>Eukaryota</taxon>
        <taxon>Fungi</taxon>
        <taxon>Dikarya</taxon>
        <taxon>Basidiomycota</taxon>
        <taxon>Pucciniomycotina</taxon>
        <taxon>Microbotryomycetes</taxon>
        <taxon>Microbotryales</taxon>
        <taxon>Microbotryaceae</taxon>
        <taxon>Microbotryum</taxon>
    </lineage>
</organism>
<dbReference type="Gene3D" id="3.40.1160.10">
    <property type="entry name" value="Acetylglutamate kinase-like"/>
    <property type="match status" value="1"/>
</dbReference>
<dbReference type="PANTHER" id="PTHR21499">
    <property type="entry name" value="ASPARTATE KINASE"/>
    <property type="match status" value="1"/>
</dbReference>
<feature type="compositionally biased region" description="Polar residues" evidence="7">
    <location>
        <begin position="138"/>
        <end position="163"/>
    </location>
</feature>
<dbReference type="Pfam" id="PF00696">
    <property type="entry name" value="AA_kinase"/>
    <property type="match status" value="1"/>
</dbReference>
<name>A0A238FB62_9BASI</name>
<keyword evidence="4" id="KW-0547">Nucleotide-binding</keyword>
<evidence type="ECO:0000256" key="1">
    <source>
        <dbReference type="ARBA" id="ARBA00010122"/>
    </source>
</evidence>
<dbReference type="InterPro" id="IPR045865">
    <property type="entry name" value="ACT-like_dom_sf"/>
</dbReference>
<dbReference type="GO" id="GO:0004072">
    <property type="term" value="F:aspartate kinase activity"/>
    <property type="evidence" value="ECO:0007669"/>
    <property type="project" value="UniProtKB-EC"/>
</dbReference>
<comment type="similarity">
    <text evidence="1">Belongs to the aspartokinase family.</text>
</comment>
<dbReference type="InterPro" id="IPR001048">
    <property type="entry name" value="Asp/Glu/Uridylate_kinase"/>
</dbReference>
<dbReference type="FunFam" id="3.40.1160.10:FF:000023">
    <property type="entry name" value="Probable aspartokinase"/>
    <property type="match status" value="1"/>
</dbReference>
<dbReference type="PROSITE" id="PS00324">
    <property type="entry name" value="ASPARTOKINASE"/>
    <property type="match status" value="1"/>
</dbReference>
<dbReference type="EMBL" id="FMSP01000005">
    <property type="protein sequence ID" value="SCV70019.1"/>
    <property type="molecule type" value="Genomic_DNA"/>
</dbReference>
<dbReference type="GO" id="GO:0005829">
    <property type="term" value="C:cytosol"/>
    <property type="evidence" value="ECO:0007669"/>
    <property type="project" value="TreeGrafter"/>
</dbReference>
<evidence type="ECO:0000313" key="9">
    <source>
        <dbReference type="EMBL" id="SCV70019.1"/>
    </source>
</evidence>
<dbReference type="GO" id="GO:0009089">
    <property type="term" value="P:lysine biosynthetic process via diaminopimelate"/>
    <property type="evidence" value="ECO:0007669"/>
    <property type="project" value="TreeGrafter"/>
</dbReference>
<feature type="compositionally biased region" description="Low complexity" evidence="7">
    <location>
        <begin position="447"/>
        <end position="460"/>
    </location>
</feature>
<sequence length="630" mass="67634">MASTSTLPPSSAKPSSVRNPIDKPWVIQKYGGTSLGKFIDNITMQIIPSYIESGNRVAVVCSARSGESKSTGTTNLLLRAALEALRPRAPDMSSSIPSLPPTPAPGTPGVASSDRINPLTSQIFQRSSSTAVSPSTSNHNNNDANHAGTFTKSGVSTPQSTRSNSLAASISSLRVRDLDEGPQLFHGTIDQIKDDHLKAARAFIKDPQILAELEDDLDYDCERLRSFLLAAQIIDEISSRSKDIIMGVGERLSCRIVVAVLNDRGVEAELVSLENIVEGSPQDDEEAKGESKQLSQPFYDRLSKRLGERLNECGDRVPVVTGFFGVVPGSLLAQVGRGYSDLCAALCAVGVGASELQVWKEVDGIFTADPRKVPTARLLSTITPEEAAELTYYGSEVIHPFTMEQVIRASIPIRIKNVENPSGSGTIIFPDLTTTSSDEGGSDAETDPSSTFTTPTSTSPLVIPPRRGPTAITIKDDILVLSIRSNRKTISHGFFARIFGTLDKYGVIVDLISTSEVHVSMAINGSIRAPILERMTKELKVVGEVIINRDMCILSLVGKHMKNMVGIAGKMFTTLAEGNINIEMISQGASEINISSVIDGRDAVKALNLVHHKLLSQGATAVRVMGPWMV</sequence>
<evidence type="ECO:0000313" key="10">
    <source>
        <dbReference type="Proteomes" id="UP000198372"/>
    </source>
</evidence>
<dbReference type="GO" id="GO:0071266">
    <property type="term" value="P:'de novo' L-methionine biosynthetic process"/>
    <property type="evidence" value="ECO:0007669"/>
    <property type="project" value="UniProtKB-ARBA"/>
</dbReference>
<dbReference type="InterPro" id="IPR001341">
    <property type="entry name" value="Asp_kinase"/>
</dbReference>
<dbReference type="NCBIfam" id="TIGR00657">
    <property type="entry name" value="asp_kinases"/>
    <property type="match status" value="1"/>
</dbReference>
<dbReference type="GO" id="GO:0005524">
    <property type="term" value="F:ATP binding"/>
    <property type="evidence" value="ECO:0007669"/>
    <property type="project" value="UniProtKB-KW"/>
</dbReference>
<evidence type="ECO:0000256" key="3">
    <source>
        <dbReference type="ARBA" id="ARBA00022679"/>
    </source>
</evidence>
<proteinExistence type="inferred from homology"/>
<keyword evidence="6" id="KW-0067">ATP-binding</keyword>
<reference evidence="10" key="1">
    <citation type="submission" date="2016-09" db="EMBL/GenBank/DDBJ databases">
        <authorList>
            <person name="Jeantristanb JTB J.-T."/>
            <person name="Ricardo R."/>
        </authorList>
    </citation>
    <scope>NUCLEOTIDE SEQUENCE [LARGE SCALE GENOMIC DNA]</scope>
</reference>
<keyword evidence="10" id="KW-1185">Reference proteome</keyword>
<keyword evidence="3" id="KW-0808">Transferase</keyword>
<accession>A0A238FB62</accession>
<keyword evidence="5" id="KW-0418">Kinase</keyword>
<dbReference type="EC" id="2.7.2.4" evidence="2"/>
<evidence type="ECO:0000256" key="6">
    <source>
        <dbReference type="ARBA" id="ARBA00022840"/>
    </source>
</evidence>
<evidence type="ECO:0000256" key="2">
    <source>
        <dbReference type="ARBA" id="ARBA00013059"/>
    </source>
</evidence>
<dbReference type="FunFam" id="3.30.2130.10:FF:000001">
    <property type="entry name" value="Bifunctional aspartokinase/homoserine dehydrogenase"/>
    <property type="match status" value="1"/>
</dbReference>
<dbReference type="OrthoDB" id="4323675at2759"/>
<protein>
    <recommendedName>
        <fullName evidence="2">aspartate kinase</fullName>
        <ecNumber evidence="2">2.7.2.4</ecNumber>
    </recommendedName>
</protein>
<feature type="compositionally biased region" description="Low complexity" evidence="7">
    <location>
        <begin position="127"/>
        <end position="137"/>
    </location>
</feature>
<feature type="domain" description="ACT" evidence="8">
    <location>
        <begin position="556"/>
        <end position="627"/>
    </location>
</feature>
<dbReference type="SUPFAM" id="SSF55021">
    <property type="entry name" value="ACT-like"/>
    <property type="match status" value="2"/>
</dbReference>
<dbReference type="AlphaFoldDB" id="A0A238FB62"/>
<dbReference type="InterPro" id="IPR036393">
    <property type="entry name" value="AceGlu_kinase-like_sf"/>
</dbReference>
<dbReference type="InterPro" id="IPR054352">
    <property type="entry name" value="ACT_Aspartokinase"/>
</dbReference>
<dbReference type="STRING" id="269621.A0A238FB62"/>